<evidence type="ECO:0000256" key="1">
    <source>
        <dbReference type="SAM" id="MobiDB-lite"/>
    </source>
</evidence>
<name>A0A8T0PYB1_PANVG</name>
<dbReference type="AlphaFoldDB" id="A0A8T0PYB1"/>
<evidence type="ECO:0000313" key="2">
    <source>
        <dbReference type="EMBL" id="KAG2567587.1"/>
    </source>
</evidence>
<feature type="compositionally biased region" description="Low complexity" evidence="1">
    <location>
        <begin position="1"/>
        <end position="82"/>
    </location>
</feature>
<proteinExistence type="predicted"/>
<dbReference type="EMBL" id="CM029050">
    <property type="protein sequence ID" value="KAG2567587.1"/>
    <property type="molecule type" value="Genomic_DNA"/>
</dbReference>
<accession>A0A8T0PYB1</accession>
<gene>
    <name evidence="2" type="ORF">PVAP13_7NG335496</name>
</gene>
<protein>
    <submittedName>
        <fullName evidence="2">Uncharacterized protein</fullName>
    </submittedName>
</protein>
<evidence type="ECO:0000313" key="3">
    <source>
        <dbReference type="Proteomes" id="UP000823388"/>
    </source>
</evidence>
<keyword evidence="3" id="KW-1185">Reference proteome</keyword>
<organism evidence="2 3">
    <name type="scientific">Panicum virgatum</name>
    <name type="common">Blackwell switchgrass</name>
    <dbReference type="NCBI Taxonomy" id="38727"/>
    <lineage>
        <taxon>Eukaryota</taxon>
        <taxon>Viridiplantae</taxon>
        <taxon>Streptophyta</taxon>
        <taxon>Embryophyta</taxon>
        <taxon>Tracheophyta</taxon>
        <taxon>Spermatophyta</taxon>
        <taxon>Magnoliopsida</taxon>
        <taxon>Liliopsida</taxon>
        <taxon>Poales</taxon>
        <taxon>Poaceae</taxon>
        <taxon>PACMAD clade</taxon>
        <taxon>Panicoideae</taxon>
        <taxon>Panicodae</taxon>
        <taxon>Paniceae</taxon>
        <taxon>Panicinae</taxon>
        <taxon>Panicum</taxon>
        <taxon>Panicum sect. Hiantes</taxon>
    </lineage>
</organism>
<reference evidence="2" key="1">
    <citation type="submission" date="2020-05" db="EMBL/GenBank/DDBJ databases">
        <title>WGS assembly of Panicum virgatum.</title>
        <authorList>
            <person name="Lovell J.T."/>
            <person name="Jenkins J."/>
            <person name="Shu S."/>
            <person name="Juenger T.E."/>
            <person name="Schmutz J."/>
        </authorList>
    </citation>
    <scope>NUCLEOTIDE SEQUENCE</scope>
    <source>
        <strain evidence="2">AP13</strain>
    </source>
</reference>
<sequence>MATTTAASRTPAAPSVTFTAALPTPAASSAASTTTLPKSFAPTPTTTPSSARATAVVPTPYAPTTTSTPPTSSPSRGMPPSSFVAVSSKPSNFSMGAQEVFDEMVDQREVSGRGYLHDAGLALVKTLPILASSVVINTGHCISGSAVGKHVAATVVGMSNGVIYEADVIWDMGYTGNKESSSTLLQPVWGAFLAVQAKSEQLLAVSKFECSTLVRCSILSLSGAIYLLVPANTLATRIVEITNTRPALAIEASSLCFGIDALVRLLSNTSPMLLEMSNDDQRVFDRGKHIKSASRALHSSRTTVSNGDHMVFDRGKVLQLTSWPLKQEDLVKDVDLLSQRKMVWVSCCVTLTVLLDIYQRTCIM</sequence>
<feature type="region of interest" description="Disordered" evidence="1">
    <location>
        <begin position="1"/>
        <end position="84"/>
    </location>
</feature>
<dbReference type="Proteomes" id="UP000823388">
    <property type="component" value="Chromosome 7N"/>
</dbReference>
<comment type="caution">
    <text evidence="2">The sequence shown here is derived from an EMBL/GenBank/DDBJ whole genome shotgun (WGS) entry which is preliminary data.</text>
</comment>